<dbReference type="EMBL" id="BMEV01000020">
    <property type="protein sequence ID" value="GGH74621.1"/>
    <property type="molecule type" value="Genomic_DNA"/>
</dbReference>
<accession>A0A8J3EKG9</accession>
<evidence type="ECO:0008006" key="4">
    <source>
        <dbReference type="Google" id="ProtNLM"/>
    </source>
</evidence>
<comment type="caution">
    <text evidence="2">The sequence shown here is derived from an EMBL/GenBank/DDBJ whole genome shotgun (WGS) entry which is preliminary data.</text>
</comment>
<evidence type="ECO:0000313" key="2">
    <source>
        <dbReference type="EMBL" id="GGH74621.1"/>
    </source>
</evidence>
<reference evidence="2" key="2">
    <citation type="submission" date="2020-09" db="EMBL/GenBank/DDBJ databases">
        <authorList>
            <person name="Sun Q."/>
            <person name="Zhou Y."/>
        </authorList>
    </citation>
    <scope>NUCLEOTIDE SEQUENCE</scope>
    <source>
        <strain evidence="2">CGMCC 1.12360</strain>
    </source>
</reference>
<dbReference type="RefSeq" id="WP_188391645.1">
    <property type="nucleotide sequence ID" value="NZ_BMEV01000020.1"/>
</dbReference>
<keyword evidence="1" id="KW-0812">Transmembrane</keyword>
<dbReference type="Pfam" id="PF06103">
    <property type="entry name" value="DUF948"/>
    <property type="match status" value="1"/>
</dbReference>
<name>A0A8J3EKG9_9BACI</name>
<keyword evidence="1" id="KW-1133">Transmembrane helix</keyword>
<organism evidence="2 3">
    <name type="scientific">Compostibacillus humi</name>
    <dbReference type="NCBI Taxonomy" id="1245525"/>
    <lineage>
        <taxon>Bacteria</taxon>
        <taxon>Bacillati</taxon>
        <taxon>Bacillota</taxon>
        <taxon>Bacilli</taxon>
        <taxon>Bacillales</taxon>
        <taxon>Bacillaceae</taxon>
        <taxon>Compostibacillus</taxon>
    </lineage>
</organism>
<dbReference type="AlphaFoldDB" id="A0A8J3EKG9"/>
<sequence>MTLVGIGVIIIGVALLIMAIFLGHTLNQFANVLQGVDKTVQKLPEQIDDMIKQTTQMIHEGNETLADVNDKLKQLSPLFYAVGDVGKITNTLTSSLVQVTDTIKTKASVTGEKGGGLFSTFAMAYYWFKKGKK</sequence>
<keyword evidence="3" id="KW-1185">Reference proteome</keyword>
<protein>
    <recommendedName>
        <fullName evidence="4">DUF948 domain-containing protein</fullName>
    </recommendedName>
</protein>
<reference evidence="2" key="1">
    <citation type="journal article" date="2014" name="Int. J. Syst. Evol. Microbiol.">
        <title>Complete genome sequence of Corynebacterium casei LMG S-19264T (=DSM 44701T), isolated from a smear-ripened cheese.</title>
        <authorList>
            <consortium name="US DOE Joint Genome Institute (JGI-PGF)"/>
            <person name="Walter F."/>
            <person name="Albersmeier A."/>
            <person name="Kalinowski J."/>
            <person name="Ruckert C."/>
        </authorList>
    </citation>
    <scope>NUCLEOTIDE SEQUENCE</scope>
    <source>
        <strain evidence="2">CGMCC 1.12360</strain>
    </source>
</reference>
<feature type="transmembrane region" description="Helical" evidence="1">
    <location>
        <begin position="6"/>
        <end position="26"/>
    </location>
</feature>
<dbReference type="PANTHER" id="PTHR40070:SF1">
    <property type="entry name" value="UPF0478 PROTEIN YTXG"/>
    <property type="match status" value="1"/>
</dbReference>
<dbReference type="Proteomes" id="UP000602050">
    <property type="component" value="Unassembled WGS sequence"/>
</dbReference>
<evidence type="ECO:0000256" key="1">
    <source>
        <dbReference type="SAM" id="Phobius"/>
    </source>
</evidence>
<gene>
    <name evidence="2" type="ORF">GCM10010978_13670</name>
</gene>
<evidence type="ECO:0000313" key="3">
    <source>
        <dbReference type="Proteomes" id="UP000602050"/>
    </source>
</evidence>
<proteinExistence type="predicted"/>
<dbReference type="PANTHER" id="PTHR40070">
    <property type="entry name" value="UPF0478 PROTEIN YTXG"/>
    <property type="match status" value="1"/>
</dbReference>
<dbReference type="InterPro" id="IPR009293">
    <property type="entry name" value="UPF0478"/>
</dbReference>
<keyword evidence="1" id="KW-0472">Membrane</keyword>